<keyword evidence="1" id="KW-1133">Transmembrane helix</keyword>
<comment type="caution">
    <text evidence="3">The sequence shown here is derived from an EMBL/GenBank/DDBJ whole genome shotgun (WGS) entry which is preliminary data.</text>
</comment>
<dbReference type="Pfam" id="PF18917">
    <property type="entry name" value="LiaI-LiaF-like_TM1"/>
    <property type="match status" value="1"/>
</dbReference>
<keyword evidence="1" id="KW-0812">Transmembrane</keyword>
<name>A0A3E2BKR8_9BACT</name>
<feature type="transmembrane region" description="Helical" evidence="1">
    <location>
        <begin position="141"/>
        <end position="159"/>
    </location>
</feature>
<reference evidence="3 4" key="1">
    <citation type="submission" date="2018-08" db="EMBL/GenBank/DDBJ databases">
        <title>Genome analysis of the thermophilic bacterium of the candidate phylum Aminicenantes from deep subsurface aquifer revealed its physiology and ecological role.</title>
        <authorList>
            <person name="Kadnikov V.V."/>
            <person name="Mardanov A.V."/>
            <person name="Beletsky A.V."/>
            <person name="Karnachuk O.V."/>
            <person name="Ravin N.V."/>
        </authorList>
    </citation>
    <scope>NUCLEOTIDE SEQUENCE [LARGE SCALE GENOMIC DNA]</scope>
    <source>
        <strain evidence="3">BY38</strain>
    </source>
</reference>
<gene>
    <name evidence="3" type="ORF">OP8BY_0449</name>
</gene>
<proteinExistence type="predicted"/>
<evidence type="ECO:0000259" key="2">
    <source>
        <dbReference type="Pfam" id="PF18917"/>
    </source>
</evidence>
<evidence type="ECO:0000313" key="3">
    <source>
        <dbReference type="EMBL" id="RFT15340.1"/>
    </source>
</evidence>
<dbReference type="AlphaFoldDB" id="A0A3E2BKR8"/>
<feature type="domain" description="LiaI-LiaF-like transmembrane region" evidence="2">
    <location>
        <begin position="113"/>
        <end position="154"/>
    </location>
</feature>
<feature type="transmembrane region" description="Helical" evidence="1">
    <location>
        <begin position="112"/>
        <end position="129"/>
    </location>
</feature>
<feature type="transmembrane region" description="Helical" evidence="1">
    <location>
        <begin position="60"/>
        <end position="77"/>
    </location>
</feature>
<evidence type="ECO:0000313" key="4">
    <source>
        <dbReference type="Proteomes" id="UP000257323"/>
    </source>
</evidence>
<accession>A0A3E2BKR8</accession>
<keyword evidence="1" id="KW-0472">Membrane</keyword>
<feature type="transmembrane region" description="Helical" evidence="1">
    <location>
        <begin position="36"/>
        <end position="54"/>
    </location>
</feature>
<protein>
    <recommendedName>
        <fullName evidence="2">LiaI-LiaF-like transmembrane region domain-containing protein</fullName>
    </recommendedName>
</protein>
<evidence type="ECO:0000256" key="1">
    <source>
        <dbReference type="SAM" id="Phobius"/>
    </source>
</evidence>
<dbReference type="InterPro" id="IPR043726">
    <property type="entry name" value="LiaI-LiaF-like_TM1"/>
</dbReference>
<dbReference type="Proteomes" id="UP000257323">
    <property type="component" value="Unassembled WGS sequence"/>
</dbReference>
<organism evidence="3 4">
    <name type="scientific">Candidatus Saccharicenans subterraneus</name>
    <dbReference type="NCBI Taxonomy" id="2508984"/>
    <lineage>
        <taxon>Bacteria</taxon>
        <taxon>Candidatus Aminicenantota</taxon>
        <taxon>Candidatus Aminicenantia</taxon>
        <taxon>Candidatus Aminicenantales</taxon>
        <taxon>Candidatus Saccharicenantaceae</taxon>
        <taxon>Candidatus Saccharicenans</taxon>
    </lineage>
</organism>
<dbReference type="EMBL" id="QUAH01000010">
    <property type="protein sequence ID" value="RFT15340.1"/>
    <property type="molecule type" value="Genomic_DNA"/>
</dbReference>
<sequence>MEEKIKIEQKPAKSPVLAGIFSAIFPGTGAIYNGSYLKGILFIIIFAGLVSIQGRGGQPFVGLMLAGFYFFQIIDAVNEARRISTAGQPEPSPGTRLSVEAEVDISRPSGSISWGIILILLGGLFLLANYEVISYDALIDYWPLALIGLGLKLLADYFIGKKSTKKS</sequence>